<dbReference type="AlphaFoldDB" id="A0A6S6TJB3"/>
<evidence type="ECO:0000313" key="1">
    <source>
        <dbReference type="EMBL" id="CAA6814948.1"/>
    </source>
</evidence>
<name>A0A6S6TJB3_9BACT</name>
<sequence>MSYEEIAKECELLSYRDKLRLAQLMLQLGRKEEEGKAPQERADNLNYIIERLLKLKPKRLKSLHNSIVSMFQFQGSVSEEDIEKIVKILVQKKYIKIEKNKVIYL</sequence>
<protein>
    <submittedName>
        <fullName evidence="1">Uncharacterized protein</fullName>
    </submittedName>
</protein>
<proteinExistence type="predicted"/>
<dbReference type="EMBL" id="CACVAP010000080">
    <property type="protein sequence ID" value="CAA6814948.1"/>
    <property type="molecule type" value="Genomic_DNA"/>
</dbReference>
<gene>
    <name evidence="1" type="ORF">HELGO_WM21781</name>
</gene>
<reference evidence="1" key="1">
    <citation type="submission" date="2020-01" db="EMBL/GenBank/DDBJ databases">
        <authorList>
            <person name="Meier V. D."/>
            <person name="Meier V D."/>
        </authorList>
    </citation>
    <scope>NUCLEOTIDE SEQUENCE</scope>
    <source>
        <strain evidence="1">HLG_WM_MAG_06</strain>
    </source>
</reference>
<organism evidence="1">
    <name type="scientific">uncultured Sulfurovum sp</name>
    <dbReference type="NCBI Taxonomy" id="269237"/>
    <lineage>
        <taxon>Bacteria</taxon>
        <taxon>Pseudomonadati</taxon>
        <taxon>Campylobacterota</taxon>
        <taxon>Epsilonproteobacteria</taxon>
        <taxon>Campylobacterales</taxon>
        <taxon>Sulfurovaceae</taxon>
        <taxon>Sulfurovum</taxon>
        <taxon>environmental samples</taxon>
    </lineage>
</organism>
<accession>A0A6S6TJB3</accession>